<sequence>MNDTGLDPELQRLTDAHRAVSMAIRALNLAPETEGTLYRTLLEYQIQAVRYRLADLDRVTELRRQLETTYYKHLQAAWFAELNQDELLEVLPTLIEASLDWDPNGKGDLMRVAYEALDTLPRAQAQTIYLNAFTAYLRRWARSVRRPQDVPETARAALAMVAEYVYATRTGQENIDTLQAVVLTELGSDALPLYLAHQAGIRELLED</sequence>
<dbReference type="Proteomes" id="UP001232163">
    <property type="component" value="Unassembled WGS sequence"/>
</dbReference>
<accession>A0ABT9MFM9</accession>
<evidence type="ECO:0000313" key="2">
    <source>
        <dbReference type="Proteomes" id="UP001232163"/>
    </source>
</evidence>
<dbReference type="RefSeq" id="WP_307467354.1">
    <property type="nucleotide sequence ID" value="NZ_JAURUR010000011.1"/>
</dbReference>
<dbReference type="EMBL" id="JAURUR010000011">
    <property type="protein sequence ID" value="MDP9765392.1"/>
    <property type="molecule type" value="Genomic_DNA"/>
</dbReference>
<comment type="caution">
    <text evidence="1">The sequence shown here is derived from an EMBL/GenBank/DDBJ whole genome shotgun (WGS) entry which is preliminary data.</text>
</comment>
<proteinExistence type="predicted"/>
<protein>
    <submittedName>
        <fullName evidence="1">Uncharacterized protein</fullName>
    </submittedName>
</protein>
<gene>
    <name evidence="1" type="ORF">QO006_002843</name>
</gene>
<name>A0ABT9MFM9_9DEIO</name>
<evidence type="ECO:0000313" key="1">
    <source>
        <dbReference type="EMBL" id="MDP9765392.1"/>
    </source>
</evidence>
<organism evidence="1 2">
    <name type="scientific">Deinococcus enclensis</name>
    <dbReference type="NCBI Taxonomy" id="1049582"/>
    <lineage>
        <taxon>Bacteria</taxon>
        <taxon>Thermotogati</taxon>
        <taxon>Deinococcota</taxon>
        <taxon>Deinococci</taxon>
        <taxon>Deinococcales</taxon>
        <taxon>Deinococcaceae</taxon>
        <taxon>Deinococcus</taxon>
    </lineage>
</organism>
<reference evidence="1 2" key="1">
    <citation type="submission" date="2023-07" db="EMBL/GenBank/DDBJ databases">
        <title>Genomic Encyclopedia of Type Strains, Phase IV (KMG-IV): sequencing the most valuable type-strain genomes for metagenomic binning, comparative biology and taxonomic classification.</title>
        <authorList>
            <person name="Goeker M."/>
        </authorList>
    </citation>
    <scope>NUCLEOTIDE SEQUENCE [LARGE SCALE GENOMIC DNA]</scope>
    <source>
        <strain evidence="1 2">NIO-1023</strain>
    </source>
</reference>
<keyword evidence="2" id="KW-1185">Reference proteome</keyword>